<comment type="caution">
    <text evidence="1">The sequence shown here is derived from an EMBL/GenBank/DDBJ whole genome shotgun (WGS) entry which is preliminary data.</text>
</comment>
<keyword evidence="2" id="KW-1185">Reference proteome</keyword>
<proteinExistence type="predicted"/>
<protein>
    <submittedName>
        <fullName evidence="1">Uncharacterized protein</fullName>
    </submittedName>
</protein>
<accession>A0A9K3E7N2</accession>
<sequence length="218" mass="24972">MPKEDSDELPLDHMDSETLKRLDVYRGVKPEDVPKYRQKFAKIKKPGYVAPEGERWRHDDSNSDNEIDGMKLLVLKKTRWWFVRDEKRKRTPKVTTPKIVIKGKTKKQESPERLVDVSFEYFTKNVNICVAETKKKKSPPRLVDEPVISPTDVINQGVDLHKMSFADYEKLSTAQGAQDAVKTDENVEAGGEGVKETFVKGEVHTDSSETEVTLILQR</sequence>
<dbReference type="Gramene" id="mRNA:HanXRQr2_Chr14g0637591">
    <property type="protein sequence ID" value="CDS:HanXRQr2_Chr14g0637591.1"/>
    <property type="gene ID" value="HanXRQr2_Chr14g0637591"/>
</dbReference>
<dbReference type="AlphaFoldDB" id="A0A9K3E7N2"/>
<gene>
    <name evidence="1" type="ORF">HanXRQr2_Chr14g0637591</name>
</gene>
<organism evidence="1 2">
    <name type="scientific">Helianthus annuus</name>
    <name type="common">Common sunflower</name>
    <dbReference type="NCBI Taxonomy" id="4232"/>
    <lineage>
        <taxon>Eukaryota</taxon>
        <taxon>Viridiplantae</taxon>
        <taxon>Streptophyta</taxon>
        <taxon>Embryophyta</taxon>
        <taxon>Tracheophyta</taxon>
        <taxon>Spermatophyta</taxon>
        <taxon>Magnoliopsida</taxon>
        <taxon>eudicotyledons</taxon>
        <taxon>Gunneridae</taxon>
        <taxon>Pentapetalae</taxon>
        <taxon>asterids</taxon>
        <taxon>campanulids</taxon>
        <taxon>Asterales</taxon>
        <taxon>Asteraceae</taxon>
        <taxon>Asteroideae</taxon>
        <taxon>Heliantheae alliance</taxon>
        <taxon>Heliantheae</taxon>
        <taxon>Helianthus</taxon>
    </lineage>
</organism>
<evidence type="ECO:0000313" key="1">
    <source>
        <dbReference type="EMBL" id="KAF5768540.1"/>
    </source>
</evidence>
<evidence type="ECO:0000313" key="2">
    <source>
        <dbReference type="Proteomes" id="UP000215914"/>
    </source>
</evidence>
<reference evidence="1" key="1">
    <citation type="journal article" date="2017" name="Nature">
        <title>The sunflower genome provides insights into oil metabolism, flowering and Asterid evolution.</title>
        <authorList>
            <person name="Badouin H."/>
            <person name="Gouzy J."/>
            <person name="Grassa C.J."/>
            <person name="Murat F."/>
            <person name="Staton S.E."/>
            <person name="Cottret L."/>
            <person name="Lelandais-Briere C."/>
            <person name="Owens G.L."/>
            <person name="Carrere S."/>
            <person name="Mayjonade B."/>
            <person name="Legrand L."/>
            <person name="Gill N."/>
            <person name="Kane N.C."/>
            <person name="Bowers J.E."/>
            <person name="Hubner S."/>
            <person name="Bellec A."/>
            <person name="Berard A."/>
            <person name="Berges H."/>
            <person name="Blanchet N."/>
            <person name="Boniface M.C."/>
            <person name="Brunel D."/>
            <person name="Catrice O."/>
            <person name="Chaidir N."/>
            <person name="Claudel C."/>
            <person name="Donnadieu C."/>
            <person name="Faraut T."/>
            <person name="Fievet G."/>
            <person name="Helmstetter N."/>
            <person name="King M."/>
            <person name="Knapp S.J."/>
            <person name="Lai Z."/>
            <person name="Le Paslier M.C."/>
            <person name="Lippi Y."/>
            <person name="Lorenzon L."/>
            <person name="Mandel J.R."/>
            <person name="Marage G."/>
            <person name="Marchand G."/>
            <person name="Marquand E."/>
            <person name="Bret-Mestries E."/>
            <person name="Morien E."/>
            <person name="Nambeesan S."/>
            <person name="Nguyen T."/>
            <person name="Pegot-Espagnet P."/>
            <person name="Pouilly N."/>
            <person name="Raftis F."/>
            <person name="Sallet E."/>
            <person name="Schiex T."/>
            <person name="Thomas J."/>
            <person name="Vandecasteele C."/>
            <person name="Vares D."/>
            <person name="Vear F."/>
            <person name="Vautrin S."/>
            <person name="Crespi M."/>
            <person name="Mangin B."/>
            <person name="Burke J.M."/>
            <person name="Salse J."/>
            <person name="Munos S."/>
            <person name="Vincourt P."/>
            <person name="Rieseberg L.H."/>
            <person name="Langlade N.B."/>
        </authorList>
    </citation>
    <scope>NUCLEOTIDE SEQUENCE</scope>
    <source>
        <tissue evidence="1">Leaves</tissue>
    </source>
</reference>
<dbReference type="EMBL" id="MNCJ02000329">
    <property type="protein sequence ID" value="KAF5768540.1"/>
    <property type="molecule type" value="Genomic_DNA"/>
</dbReference>
<dbReference type="Proteomes" id="UP000215914">
    <property type="component" value="Unassembled WGS sequence"/>
</dbReference>
<name>A0A9K3E7N2_HELAN</name>
<reference evidence="1" key="2">
    <citation type="submission" date="2020-06" db="EMBL/GenBank/DDBJ databases">
        <title>Helianthus annuus Genome sequencing and assembly Release 2.</title>
        <authorList>
            <person name="Gouzy J."/>
            <person name="Langlade N."/>
            <person name="Munos S."/>
        </authorList>
    </citation>
    <scope>NUCLEOTIDE SEQUENCE</scope>
    <source>
        <tissue evidence="1">Leaves</tissue>
    </source>
</reference>